<dbReference type="Pfam" id="PF26129">
    <property type="entry name" value="Vwde"/>
    <property type="match status" value="1"/>
</dbReference>
<gene>
    <name evidence="5" type="ORF">CUNI_LOCUS16544</name>
</gene>
<keyword evidence="3" id="KW-0472">Membrane</keyword>
<keyword evidence="2" id="KW-1015">Disulfide bond</keyword>
<evidence type="ECO:0000256" key="2">
    <source>
        <dbReference type="ARBA" id="ARBA00023157"/>
    </source>
</evidence>
<keyword evidence="3" id="KW-1133">Transmembrane helix</keyword>
<evidence type="ECO:0000313" key="6">
    <source>
        <dbReference type="Proteomes" id="UP000678393"/>
    </source>
</evidence>
<keyword evidence="1" id="KW-0732">Signal</keyword>
<evidence type="ECO:0000313" key="5">
    <source>
        <dbReference type="EMBL" id="CAG5130986.1"/>
    </source>
</evidence>
<name>A0A8S3ZV82_9EUPU</name>
<protein>
    <recommendedName>
        <fullName evidence="4">VWFD domain-containing protein</fullName>
    </recommendedName>
</protein>
<keyword evidence="6" id="KW-1185">Reference proteome</keyword>
<dbReference type="InterPro" id="IPR001846">
    <property type="entry name" value="VWF_type-D"/>
</dbReference>
<dbReference type="InterPro" id="IPR058727">
    <property type="entry name" value="Helical_Vwde"/>
</dbReference>
<evidence type="ECO:0000256" key="1">
    <source>
        <dbReference type="ARBA" id="ARBA00022729"/>
    </source>
</evidence>
<proteinExistence type="predicted"/>
<dbReference type="PANTHER" id="PTHR14949">
    <property type="entry name" value="EGF-LIKE-DOMAIN, MULTIPLE 7, 8"/>
    <property type="match status" value="1"/>
</dbReference>
<dbReference type="Gene3D" id="2.10.25.10">
    <property type="entry name" value="Laminin"/>
    <property type="match status" value="1"/>
</dbReference>
<feature type="non-terminal residue" evidence="5">
    <location>
        <position position="1"/>
    </location>
</feature>
<comment type="caution">
    <text evidence="5">The sequence shown here is derived from an EMBL/GenBank/DDBJ whole genome shotgun (WGS) entry which is preliminary data.</text>
</comment>
<dbReference type="PROSITE" id="PS01186">
    <property type="entry name" value="EGF_2"/>
    <property type="match status" value="1"/>
</dbReference>
<sequence length="847" mass="91538">ITCTAEARYTTSNAEWCSSVKSNVVIPSIKCPPVNGTITVIEGGEERFLQIQVTVPPSLLCRPEDNGQCRVEVSTTITSELTDLRCSVKEIIPQAVLGVSTVGQSGSLSCGVAITSGNWNSNITIPIKATIEGIKDGDRHRKLKIAVRIIGQVIPTTTVETCGDIDLVVIDRGDGATCSSVNDPHMKTFDDTHYNNFLTGEFVLYKHKILPYEVRALYEPCNPKQPKGATCNCGAAVRSGDDVITFDTCNTRQNKIITTGKSVITVDMYKNGELTPGTRVLTHCTCSQKYEVILPTGATVVITGSVKPFLNINIQASSTDFESTEGLCGLFNNKGSDDLNGYTVKNPNEFNKQWLRNVTIFKGVPALTTPVPARPTFCSCQSGQQPVCQPGLDVYRCPSGVTSGTDITATLVSQAKTPAGQVRTLVNQVPSRGRRAVDTTNVQNPAVLNDENVFTEETALQYCQNYIENSPVIQHCLNHLRDDALNESIYNCAEDLVALNETEWATAHVDDLILECLADVQANATTWENNENIDGPNVPAYITKSLCTQNCSEHGSCENSICKCHDGWIGDTCQIGSTTTPTVLPATETCDLSASSCNRILVEGNNFVPTGNLTCNIRYITIGEKVSETAEVYTVPASYISMIQVVCPENTPPSLPSRSAIVTVSNNGVQYSGNSHIHVVQKSTCQACTVAENINGVSCTWKPGSCVIDNQCYARYEPFGGDACYRCDPDVSIQRWTKVKDPNCTNAEAEFKQADDSSAVNTTIIVLGVVCGILALATVAIIVFIVRSKMRRGLKLQGLWEGESSDIFHRRTIASSADVSGQSDAARINAFYNPALASTSRVDPTID</sequence>
<dbReference type="EMBL" id="CAJHNH020004412">
    <property type="protein sequence ID" value="CAG5130986.1"/>
    <property type="molecule type" value="Genomic_DNA"/>
</dbReference>
<dbReference type="Pfam" id="PF00094">
    <property type="entry name" value="VWD"/>
    <property type="match status" value="1"/>
</dbReference>
<dbReference type="GO" id="GO:0009986">
    <property type="term" value="C:cell surface"/>
    <property type="evidence" value="ECO:0007669"/>
    <property type="project" value="TreeGrafter"/>
</dbReference>
<keyword evidence="3" id="KW-0812">Transmembrane</keyword>
<dbReference type="AlphaFoldDB" id="A0A8S3ZV82"/>
<feature type="domain" description="VWFD" evidence="4">
    <location>
        <begin position="176"/>
        <end position="365"/>
    </location>
</feature>
<feature type="transmembrane region" description="Helical" evidence="3">
    <location>
        <begin position="764"/>
        <end position="786"/>
    </location>
</feature>
<dbReference type="PROSITE" id="PS00022">
    <property type="entry name" value="EGF_1"/>
    <property type="match status" value="1"/>
</dbReference>
<dbReference type="PROSITE" id="PS51233">
    <property type="entry name" value="VWFD"/>
    <property type="match status" value="1"/>
</dbReference>
<dbReference type="SMART" id="SM00216">
    <property type="entry name" value="VWD"/>
    <property type="match status" value="1"/>
</dbReference>
<dbReference type="GO" id="GO:0005102">
    <property type="term" value="F:signaling receptor binding"/>
    <property type="evidence" value="ECO:0007669"/>
    <property type="project" value="TreeGrafter"/>
</dbReference>
<reference evidence="5" key="1">
    <citation type="submission" date="2021-04" db="EMBL/GenBank/DDBJ databases">
        <authorList>
            <consortium name="Molecular Ecology Group"/>
        </authorList>
    </citation>
    <scope>NUCLEOTIDE SEQUENCE</scope>
</reference>
<dbReference type="PANTHER" id="PTHR14949:SF56">
    <property type="entry name" value="EGF-LIKE-DOMAIN, MULTIPLE 7"/>
    <property type="match status" value="1"/>
</dbReference>
<evidence type="ECO:0000259" key="4">
    <source>
        <dbReference type="PROSITE" id="PS51233"/>
    </source>
</evidence>
<dbReference type="OrthoDB" id="6126170at2759"/>
<dbReference type="InterPro" id="IPR050969">
    <property type="entry name" value="Dev_Signal_Modulators"/>
</dbReference>
<organism evidence="5 6">
    <name type="scientific">Candidula unifasciata</name>
    <dbReference type="NCBI Taxonomy" id="100452"/>
    <lineage>
        <taxon>Eukaryota</taxon>
        <taxon>Metazoa</taxon>
        <taxon>Spiralia</taxon>
        <taxon>Lophotrochozoa</taxon>
        <taxon>Mollusca</taxon>
        <taxon>Gastropoda</taxon>
        <taxon>Heterobranchia</taxon>
        <taxon>Euthyneura</taxon>
        <taxon>Panpulmonata</taxon>
        <taxon>Eupulmonata</taxon>
        <taxon>Stylommatophora</taxon>
        <taxon>Helicina</taxon>
        <taxon>Helicoidea</taxon>
        <taxon>Geomitridae</taxon>
        <taxon>Candidula</taxon>
    </lineage>
</organism>
<dbReference type="GO" id="GO:0005576">
    <property type="term" value="C:extracellular region"/>
    <property type="evidence" value="ECO:0007669"/>
    <property type="project" value="TreeGrafter"/>
</dbReference>
<dbReference type="InterPro" id="IPR000742">
    <property type="entry name" value="EGF"/>
</dbReference>
<accession>A0A8S3ZV82</accession>
<evidence type="ECO:0000256" key="3">
    <source>
        <dbReference type="SAM" id="Phobius"/>
    </source>
</evidence>
<dbReference type="Proteomes" id="UP000678393">
    <property type="component" value="Unassembled WGS sequence"/>
</dbReference>